<evidence type="ECO:0000313" key="3">
    <source>
        <dbReference type="Proteomes" id="UP001143362"/>
    </source>
</evidence>
<reference evidence="2" key="1">
    <citation type="submission" date="2019-02" db="EMBL/GenBank/DDBJ databases">
        <authorList>
            <person name="Li S.-H."/>
        </authorList>
    </citation>
    <scope>NUCLEOTIDE SEQUENCE</scope>
    <source>
        <strain evidence="2">IMCC14734</strain>
    </source>
</reference>
<dbReference type="NCBIfam" id="TIGR02532">
    <property type="entry name" value="IV_pilin_GFxxxE"/>
    <property type="match status" value="1"/>
</dbReference>
<dbReference type="SUPFAM" id="SSF54523">
    <property type="entry name" value="Pili subunits"/>
    <property type="match status" value="1"/>
</dbReference>
<keyword evidence="1" id="KW-0812">Transmembrane</keyword>
<dbReference type="InterPro" id="IPR012902">
    <property type="entry name" value="N_methyl_site"/>
</dbReference>
<gene>
    <name evidence="2" type="ORF">EYC98_16785</name>
</gene>
<sequence>MPRRKNVQSGLHRTAAFTLIEILIAMAIMSIVAMVAVPTYSGYMERIEIANVEADFVKIDMAMQGYWVSYGSYPPDLETLNLQKDDPWGSPYQYLNMALTKGNGQKRKDHNLVPLNTDYDLYSKGPDGRSVGPLTAKHSRDDIIRANNGDYVGVASDY</sequence>
<evidence type="ECO:0000256" key="1">
    <source>
        <dbReference type="SAM" id="Phobius"/>
    </source>
</evidence>
<organism evidence="2 3">
    <name type="scientific">Candidatus Litorirhabdus singularis</name>
    <dbReference type="NCBI Taxonomy" id="2518993"/>
    <lineage>
        <taxon>Bacteria</taxon>
        <taxon>Pseudomonadati</taxon>
        <taxon>Pseudomonadota</taxon>
        <taxon>Gammaproteobacteria</taxon>
        <taxon>Cellvibrionales</taxon>
        <taxon>Halieaceae</taxon>
        <taxon>Candidatus Litorirhabdus</taxon>
    </lineage>
</organism>
<feature type="transmembrane region" description="Helical" evidence="1">
    <location>
        <begin position="15"/>
        <end position="37"/>
    </location>
</feature>
<keyword evidence="3" id="KW-1185">Reference proteome</keyword>
<accession>A0ABT3TL79</accession>
<dbReference type="Gene3D" id="3.30.700.10">
    <property type="entry name" value="Glycoprotein, Type 4 Pilin"/>
    <property type="match status" value="1"/>
</dbReference>
<keyword evidence="1" id="KW-0472">Membrane</keyword>
<protein>
    <submittedName>
        <fullName evidence="2">Prepilin-type N-terminal cleavage/methylation domain-containing protein</fullName>
    </submittedName>
</protein>
<dbReference type="Pfam" id="PF07963">
    <property type="entry name" value="N_methyl"/>
    <property type="match status" value="1"/>
</dbReference>
<dbReference type="Proteomes" id="UP001143362">
    <property type="component" value="Unassembled WGS sequence"/>
</dbReference>
<evidence type="ECO:0000313" key="2">
    <source>
        <dbReference type="EMBL" id="MCX2982520.1"/>
    </source>
</evidence>
<name>A0ABT3TL79_9GAMM</name>
<keyword evidence="1" id="KW-1133">Transmembrane helix</keyword>
<proteinExistence type="predicted"/>
<dbReference type="InterPro" id="IPR045584">
    <property type="entry name" value="Pilin-like"/>
</dbReference>
<dbReference type="EMBL" id="SHNN01000003">
    <property type="protein sequence ID" value="MCX2982520.1"/>
    <property type="molecule type" value="Genomic_DNA"/>
</dbReference>
<comment type="caution">
    <text evidence="2">The sequence shown here is derived from an EMBL/GenBank/DDBJ whole genome shotgun (WGS) entry which is preliminary data.</text>
</comment>